<gene>
    <name evidence="2" type="ORF">Lqui_0309</name>
</gene>
<dbReference type="PROSITE" id="PS00383">
    <property type="entry name" value="TYR_PHOSPHATASE_1"/>
    <property type="match status" value="1"/>
</dbReference>
<dbReference type="SMART" id="SM00404">
    <property type="entry name" value="PTPc_motif"/>
    <property type="match status" value="1"/>
</dbReference>
<dbReference type="GO" id="GO:0004725">
    <property type="term" value="F:protein tyrosine phosphatase activity"/>
    <property type="evidence" value="ECO:0007669"/>
    <property type="project" value="InterPro"/>
</dbReference>
<dbReference type="PROSITE" id="PS50056">
    <property type="entry name" value="TYR_PHOSPHATASE_2"/>
    <property type="match status" value="1"/>
</dbReference>
<dbReference type="EMBL" id="LNYS01000006">
    <property type="protein sequence ID" value="KTD51465.1"/>
    <property type="molecule type" value="Genomic_DNA"/>
</dbReference>
<dbReference type="InterPro" id="IPR000387">
    <property type="entry name" value="Tyr_Pase_dom"/>
</dbReference>
<protein>
    <recommendedName>
        <fullName evidence="1">Tyrosine specific protein phosphatases domain-containing protein</fullName>
    </recommendedName>
</protein>
<feature type="domain" description="Tyrosine specific protein phosphatases" evidence="1">
    <location>
        <begin position="94"/>
        <end position="155"/>
    </location>
</feature>
<organism evidence="2 3">
    <name type="scientific">Legionella quinlivanii</name>
    <dbReference type="NCBI Taxonomy" id="45073"/>
    <lineage>
        <taxon>Bacteria</taxon>
        <taxon>Pseudomonadati</taxon>
        <taxon>Pseudomonadota</taxon>
        <taxon>Gammaproteobacteria</taxon>
        <taxon>Legionellales</taxon>
        <taxon>Legionellaceae</taxon>
        <taxon>Legionella</taxon>
    </lineage>
</organism>
<dbReference type="Pfam" id="PF00102">
    <property type="entry name" value="Y_phosphatase"/>
    <property type="match status" value="1"/>
</dbReference>
<dbReference type="InterPro" id="IPR016130">
    <property type="entry name" value="Tyr_Pase_AS"/>
</dbReference>
<dbReference type="AlphaFoldDB" id="A0A0W0Y3J1"/>
<evidence type="ECO:0000313" key="3">
    <source>
        <dbReference type="Proteomes" id="UP000054618"/>
    </source>
</evidence>
<dbReference type="Gene3D" id="3.90.190.10">
    <property type="entry name" value="Protein tyrosine phosphatase superfamily"/>
    <property type="match status" value="1"/>
</dbReference>
<evidence type="ECO:0000313" key="2">
    <source>
        <dbReference type="EMBL" id="KTD51465.1"/>
    </source>
</evidence>
<keyword evidence="3" id="KW-1185">Reference proteome</keyword>
<reference evidence="2 3" key="1">
    <citation type="submission" date="2015-11" db="EMBL/GenBank/DDBJ databases">
        <title>Genomic analysis of 38 Legionella species identifies large and diverse effector repertoires.</title>
        <authorList>
            <person name="Burstein D."/>
            <person name="Amaro F."/>
            <person name="Zusman T."/>
            <person name="Lifshitz Z."/>
            <person name="Cohen O."/>
            <person name="Gilbert J.A."/>
            <person name="Pupko T."/>
            <person name="Shuman H.A."/>
            <person name="Segal G."/>
        </authorList>
    </citation>
    <scope>NUCLEOTIDE SEQUENCE [LARGE SCALE GENOMIC DNA]</scope>
    <source>
        <strain evidence="2 3">CDC#1442-AUS-E</strain>
    </source>
</reference>
<dbReference type="Proteomes" id="UP000054618">
    <property type="component" value="Unassembled WGS sequence"/>
</dbReference>
<dbReference type="SUPFAM" id="SSF52799">
    <property type="entry name" value="(Phosphotyrosine protein) phosphatases II"/>
    <property type="match status" value="1"/>
</dbReference>
<dbReference type="RefSeq" id="WP_058506443.1">
    <property type="nucleotide sequence ID" value="NZ_CAAAIK010000019.1"/>
</dbReference>
<proteinExistence type="predicted"/>
<comment type="caution">
    <text evidence="2">The sequence shown here is derived from an EMBL/GenBank/DDBJ whole genome shotgun (WGS) entry which is preliminary data.</text>
</comment>
<sequence>MAEKNYRFTVTRKSGEAEFKTNRVCPNTIAYSTLSFPQTENSEAKDVDVVLIPISDGGSLNLANCWHSHPVLDGEVLKKAIWEIYEDSLINNTVIHCSAGRGRTGYFLMSLMLLMNYDTVFSSENVADISSEVMKIYHMLRAISPLYMLRDNQLGNAVCTSYLAHQYGMELHAKAASKAANSEPLEVQPLRRSASFGDMKQNVATLTKMGSVYTAVVPDVEEKRSHVLELK</sequence>
<accession>A0A0W0Y3J1</accession>
<name>A0A0W0Y3J1_9GAMM</name>
<evidence type="ECO:0000259" key="1">
    <source>
        <dbReference type="PROSITE" id="PS50056"/>
    </source>
</evidence>
<dbReference type="PATRIC" id="fig|45073.5.peg.333"/>
<dbReference type="InterPro" id="IPR000242">
    <property type="entry name" value="PTP_cat"/>
</dbReference>
<dbReference type="InterPro" id="IPR029021">
    <property type="entry name" value="Prot-tyrosine_phosphatase-like"/>
</dbReference>
<dbReference type="InterPro" id="IPR003595">
    <property type="entry name" value="Tyr_Pase_cat"/>
</dbReference>